<evidence type="ECO:0000256" key="1">
    <source>
        <dbReference type="ARBA" id="ARBA00022679"/>
    </source>
</evidence>
<evidence type="ECO:0000313" key="4">
    <source>
        <dbReference type="EMBL" id="GAJ04091.1"/>
    </source>
</evidence>
<dbReference type="PANTHER" id="PTHR30621:SF0">
    <property type="entry name" value="BIFUNCTIONAL GLUTAMINE SYNTHETASE ADENYLYLTRANSFERASE_ADENYLYL-REMOVING ENZYME"/>
    <property type="match status" value="1"/>
</dbReference>
<dbReference type="AlphaFoldDB" id="X1UW30"/>
<dbReference type="Gene3D" id="1.20.120.330">
    <property type="entry name" value="Nucleotidyltransferases domain 2"/>
    <property type="match status" value="1"/>
</dbReference>
<gene>
    <name evidence="4" type="ORF">S12H4_44762</name>
</gene>
<feature type="transmembrane region" description="Helical" evidence="2">
    <location>
        <begin position="63"/>
        <end position="86"/>
    </location>
</feature>
<evidence type="ECO:0000259" key="3">
    <source>
        <dbReference type="Pfam" id="PF08335"/>
    </source>
</evidence>
<protein>
    <recommendedName>
        <fullName evidence="3">PII-uridylyltransferase/Glutamine-synthetase adenylyltransferase domain-containing protein</fullName>
    </recommendedName>
</protein>
<dbReference type="GO" id="GO:0000820">
    <property type="term" value="P:regulation of glutamine family amino acid metabolic process"/>
    <property type="evidence" value="ECO:0007669"/>
    <property type="project" value="TreeGrafter"/>
</dbReference>
<feature type="domain" description="PII-uridylyltransferase/Glutamine-synthetase adenylyltransferase" evidence="3">
    <location>
        <begin position="126"/>
        <end position="242"/>
    </location>
</feature>
<keyword evidence="1" id="KW-0808">Transferase</keyword>
<feature type="non-terminal residue" evidence="4">
    <location>
        <position position="1"/>
    </location>
</feature>
<dbReference type="InterPro" id="IPR013546">
    <property type="entry name" value="PII_UdlTrfase/GS_AdlTrfase"/>
</dbReference>
<dbReference type="InterPro" id="IPR037185">
    <property type="entry name" value="EmrE-like"/>
</dbReference>
<feature type="transmembrane region" description="Helical" evidence="2">
    <location>
        <begin position="12"/>
        <end position="32"/>
    </location>
</feature>
<keyword evidence="2" id="KW-1133">Transmembrane helix</keyword>
<dbReference type="GO" id="GO:0005829">
    <property type="term" value="C:cytosol"/>
    <property type="evidence" value="ECO:0007669"/>
    <property type="project" value="TreeGrafter"/>
</dbReference>
<evidence type="ECO:0000256" key="2">
    <source>
        <dbReference type="SAM" id="Phobius"/>
    </source>
</evidence>
<accession>X1UW30</accession>
<dbReference type="PANTHER" id="PTHR30621">
    <property type="entry name" value="GLUTAMINE SYNTHETASE ADENYLYLTRANSFERASE"/>
    <property type="match status" value="1"/>
</dbReference>
<reference evidence="4" key="1">
    <citation type="journal article" date="2014" name="Front. Microbiol.">
        <title>High frequency of phylogenetically diverse reductive dehalogenase-homologous genes in deep subseafloor sedimentary metagenomes.</title>
        <authorList>
            <person name="Kawai M."/>
            <person name="Futagami T."/>
            <person name="Toyoda A."/>
            <person name="Takaki Y."/>
            <person name="Nishi S."/>
            <person name="Hori S."/>
            <person name="Arai W."/>
            <person name="Tsubouchi T."/>
            <person name="Morono Y."/>
            <person name="Uchiyama I."/>
            <person name="Ito T."/>
            <person name="Fujiyama A."/>
            <person name="Inagaki F."/>
            <person name="Takami H."/>
        </authorList>
    </citation>
    <scope>NUCLEOTIDE SEQUENCE</scope>
    <source>
        <strain evidence="4">Expedition CK06-06</strain>
    </source>
</reference>
<feature type="transmembrane region" description="Helical" evidence="2">
    <location>
        <begin position="106"/>
        <end position="125"/>
    </location>
</feature>
<name>X1UW30_9ZZZZ</name>
<keyword evidence="2" id="KW-0812">Transmembrane</keyword>
<comment type="caution">
    <text evidence="4">The sequence shown here is derived from an EMBL/GenBank/DDBJ whole genome shotgun (WGS) entry which is preliminary data.</text>
</comment>
<dbReference type="SUPFAM" id="SSF103481">
    <property type="entry name" value="Multidrug resistance efflux transporter EmrE"/>
    <property type="match status" value="1"/>
</dbReference>
<dbReference type="GO" id="GO:0008882">
    <property type="term" value="F:[glutamate-ammonia-ligase] adenylyltransferase activity"/>
    <property type="evidence" value="ECO:0007669"/>
    <property type="project" value="InterPro"/>
</dbReference>
<keyword evidence="2" id="KW-0472">Membrane</keyword>
<dbReference type="SUPFAM" id="SSF81593">
    <property type="entry name" value="Nucleotidyltransferase substrate binding subunit/domain"/>
    <property type="match status" value="1"/>
</dbReference>
<dbReference type="InterPro" id="IPR023057">
    <property type="entry name" value="GlnE"/>
</dbReference>
<organism evidence="4">
    <name type="scientific">marine sediment metagenome</name>
    <dbReference type="NCBI Taxonomy" id="412755"/>
    <lineage>
        <taxon>unclassified sequences</taxon>
        <taxon>metagenomes</taxon>
        <taxon>ecological metagenomes</taxon>
    </lineage>
</organism>
<feature type="non-terminal residue" evidence="4">
    <location>
        <position position="256"/>
    </location>
</feature>
<feature type="transmembrane region" description="Helical" evidence="2">
    <location>
        <begin position="38"/>
        <end position="56"/>
    </location>
</feature>
<dbReference type="Gene3D" id="1.10.3730.20">
    <property type="match status" value="1"/>
</dbReference>
<dbReference type="Pfam" id="PF08335">
    <property type="entry name" value="GlnD_UR_UTase"/>
    <property type="match status" value="1"/>
</dbReference>
<dbReference type="EMBL" id="BARW01027609">
    <property type="protein sequence ID" value="GAJ04091.1"/>
    <property type="molecule type" value="Genomic_DNA"/>
</dbReference>
<proteinExistence type="predicted"/>
<sequence>AKAYELGDISRVYPISRGLSIAIVTMVSVVVLEEEISAFGLLGIATIGLGIIALSYKENTETWSAGLHVAILCFIAGASVAMYSILDAIGVRVSAGDLTLRSIATFAAWLFVLDGLGMMMFSVIYRGGIREIEFFVQTQQLIAGGRAPKLRGRRTLDMLAAFSDAGWIEQLTAQRLSTAYRFLRRTEHALQMINDEQTHTMPTSDDGLMRVAALCGFDTLEAFSNQLIGELETVQGHYAELFEQEPGLDSASGSLV</sequence>